<protein>
    <recommendedName>
        <fullName evidence="4">Fork-head domain-containing protein</fullName>
    </recommendedName>
</protein>
<evidence type="ECO:0000256" key="2">
    <source>
        <dbReference type="PROSITE-ProRule" id="PRU00089"/>
    </source>
</evidence>
<name>H9GR64_ANOCA</name>
<dbReference type="Gene3D" id="1.10.10.10">
    <property type="entry name" value="Winged helix-like DNA-binding domain superfamily/Winged helix DNA-binding domain"/>
    <property type="match status" value="1"/>
</dbReference>
<keyword evidence="6" id="KW-1185">Reference proteome</keyword>
<feature type="region of interest" description="Disordered" evidence="3">
    <location>
        <begin position="169"/>
        <end position="217"/>
    </location>
</feature>
<dbReference type="SMART" id="SM00339">
    <property type="entry name" value="FH"/>
    <property type="match status" value="1"/>
</dbReference>
<reference evidence="5" key="2">
    <citation type="submission" date="2025-08" db="UniProtKB">
        <authorList>
            <consortium name="Ensembl"/>
        </authorList>
    </citation>
    <scope>IDENTIFICATION</scope>
</reference>
<reference evidence="5" key="3">
    <citation type="submission" date="2025-09" db="UniProtKB">
        <authorList>
            <consortium name="Ensembl"/>
        </authorList>
    </citation>
    <scope>IDENTIFICATION</scope>
</reference>
<dbReference type="Pfam" id="PF00250">
    <property type="entry name" value="Forkhead"/>
    <property type="match status" value="1"/>
</dbReference>
<sequence length="328" mass="35315">PGREVSCRLPPPIMQGQMDNPGRGIIKEISACFLFFKDGYQGWKDSIRHNLSSNDCFRKVLKDPSKPQAKGNFWTVDVRRIPPEALRVQNTPISRQEDGVFPADLSPFVFNGLPFSLRPSQAPLHNLAAAQESPFDMENLLSDVREVGLPACGPVPIFRANAGGTLQPWRGPLPFPSNSGPAGRARPKRGLPKRARDPASSSSDSDSSGTGVDPAPSALRLEQLPTSYTKSVAPNVVAPPSHGLPLAFAGGSSASFYGPMPTFPGPVYWDLMPRPALSPVLSSASLLDLDQTMPPNKSIFDVWVANPSDTIPPVVSMGQLWPPSRCFG</sequence>
<reference evidence="5" key="1">
    <citation type="submission" date="2009-12" db="EMBL/GenBank/DDBJ databases">
        <title>The Genome Sequence of Anolis carolinensis (Green Anole Lizard).</title>
        <authorList>
            <consortium name="The Genome Sequencing Platform"/>
            <person name="Di Palma F."/>
            <person name="Alfoldi J."/>
            <person name="Heiman D."/>
            <person name="Young S."/>
            <person name="Grabherr M."/>
            <person name="Johnson J."/>
            <person name="Lander E.S."/>
            <person name="Lindblad-Toh K."/>
        </authorList>
    </citation>
    <scope>NUCLEOTIDE SEQUENCE [LARGE SCALE GENOMIC DNA]</scope>
    <source>
        <strain evidence="5">JBL SC #1</strain>
    </source>
</reference>
<dbReference type="GO" id="GO:0001228">
    <property type="term" value="F:DNA-binding transcription activator activity, RNA polymerase II-specific"/>
    <property type="evidence" value="ECO:0000318"/>
    <property type="project" value="GO_Central"/>
</dbReference>
<dbReference type="InterPro" id="IPR030456">
    <property type="entry name" value="TF_fork_head_CS_2"/>
</dbReference>
<keyword evidence="2" id="KW-0539">Nucleus</keyword>
<keyword evidence="1 2" id="KW-0238">DNA-binding</keyword>
<dbReference type="GO" id="GO:0007179">
    <property type="term" value="P:transforming growth factor beta receptor signaling pathway"/>
    <property type="evidence" value="ECO:0000318"/>
    <property type="project" value="GO_Central"/>
</dbReference>
<dbReference type="AlphaFoldDB" id="H9GR64"/>
<dbReference type="InterPro" id="IPR001766">
    <property type="entry name" value="Fork_head_dom"/>
</dbReference>
<proteinExistence type="predicted"/>
<dbReference type="InParanoid" id="H9GR64"/>
<dbReference type="PROSITE" id="PS50039">
    <property type="entry name" value="FORK_HEAD_3"/>
    <property type="match status" value="1"/>
</dbReference>
<comment type="subcellular location">
    <subcellularLocation>
        <location evidence="2">Nucleus</location>
    </subcellularLocation>
</comment>
<evidence type="ECO:0000256" key="3">
    <source>
        <dbReference type="SAM" id="MobiDB-lite"/>
    </source>
</evidence>
<organism evidence="5 6">
    <name type="scientific">Anolis carolinensis</name>
    <name type="common">Green anole</name>
    <name type="synonym">American chameleon</name>
    <dbReference type="NCBI Taxonomy" id="28377"/>
    <lineage>
        <taxon>Eukaryota</taxon>
        <taxon>Metazoa</taxon>
        <taxon>Chordata</taxon>
        <taxon>Craniata</taxon>
        <taxon>Vertebrata</taxon>
        <taxon>Euteleostomi</taxon>
        <taxon>Lepidosauria</taxon>
        <taxon>Squamata</taxon>
        <taxon>Bifurcata</taxon>
        <taxon>Unidentata</taxon>
        <taxon>Episquamata</taxon>
        <taxon>Toxicofera</taxon>
        <taxon>Iguania</taxon>
        <taxon>Dactyloidae</taxon>
        <taxon>Anolis</taxon>
    </lineage>
</organism>
<dbReference type="PANTHER" id="PTHR47316">
    <property type="entry name" value="FORKHEAD BOX PROTEIN H1"/>
    <property type="match status" value="1"/>
</dbReference>
<dbReference type="PANTHER" id="PTHR47316:SF1">
    <property type="entry name" value="FORKHEAD BOX PROTEIN H1"/>
    <property type="match status" value="1"/>
</dbReference>
<dbReference type="Ensembl" id="ENSACAT00000026549.2">
    <property type="protein sequence ID" value="ENSACAP00000018616.2"/>
    <property type="gene ID" value="ENSACAG00000022090.2"/>
</dbReference>
<dbReference type="InterPro" id="IPR052327">
    <property type="entry name" value="Activin_resp_transcr_regulator"/>
</dbReference>
<dbReference type="STRING" id="28377.ENSACAP00000018616"/>
<dbReference type="Proteomes" id="UP000001646">
    <property type="component" value="Unplaced"/>
</dbReference>
<dbReference type="SUPFAM" id="SSF46785">
    <property type="entry name" value="Winged helix' DNA-binding domain"/>
    <property type="match status" value="1"/>
</dbReference>
<evidence type="ECO:0000256" key="1">
    <source>
        <dbReference type="ARBA" id="ARBA00023125"/>
    </source>
</evidence>
<feature type="domain" description="Fork-head" evidence="4">
    <location>
        <begin position="24"/>
        <end position="77"/>
    </location>
</feature>
<dbReference type="eggNOG" id="KOG2294">
    <property type="taxonomic scope" value="Eukaryota"/>
</dbReference>
<dbReference type="HOGENOM" id="CLU_1128781_0_0_1"/>
<dbReference type="InterPro" id="IPR036390">
    <property type="entry name" value="WH_DNA-bd_sf"/>
</dbReference>
<dbReference type="GO" id="GO:0032444">
    <property type="term" value="C:activin responsive factor complex"/>
    <property type="evidence" value="ECO:0000318"/>
    <property type="project" value="GO_Central"/>
</dbReference>
<accession>H9GR64</accession>
<evidence type="ECO:0000313" key="5">
    <source>
        <dbReference type="Ensembl" id="ENSACAP00000018616.2"/>
    </source>
</evidence>
<dbReference type="InterPro" id="IPR036388">
    <property type="entry name" value="WH-like_DNA-bd_sf"/>
</dbReference>
<dbReference type="GO" id="GO:0000976">
    <property type="term" value="F:transcription cis-regulatory region binding"/>
    <property type="evidence" value="ECO:0000318"/>
    <property type="project" value="GO_Central"/>
</dbReference>
<dbReference type="Bgee" id="ENSACAG00000022090">
    <property type="expression patterns" value="Expressed in ovary and 1 other cell type or tissue"/>
</dbReference>
<dbReference type="PROSITE" id="PS00658">
    <property type="entry name" value="FORK_HEAD_2"/>
    <property type="match status" value="1"/>
</dbReference>
<dbReference type="GO" id="GO:0045944">
    <property type="term" value="P:positive regulation of transcription by RNA polymerase II"/>
    <property type="evidence" value="ECO:0000318"/>
    <property type="project" value="GO_Central"/>
</dbReference>
<evidence type="ECO:0000259" key="4">
    <source>
        <dbReference type="PROSITE" id="PS50039"/>
    </source>
</evidence>
<feature type="DNA-binding region" description="Fork-head" evidence="2">
    <location>
        <begin position="24"/>
        <end position="77"/>
    </location>
</feature>
<evidence type="ECO:0000313" key="6">
    <source>
        <dbReference type="Proteomes" id="UP000001646"/>
    </source>
</evidence>
<dbReference type="GeneTree" id="ENSGT00940000159537"/>